<dbReference type="Pfam" id="PF14301">
    <property type="entry name" value="DUF4376"/>
    <property type="match status" value="1"/>
</dbReference>
<dbReference type="InterPro" id="IPR025484">
    <property type="entry name" value="DUF4376"/>
</dbReference>
<keyword evidence="3" id="KW-1185">Reference proteome</keyword>
<proteinExistence type="predicted"/>
<dbReference type="EMBL" id="CP047895">
    <property type="protein sequence ID" value="QHL90706.1"/>
    <property type="molecule type" value="Genomic_DNA"/>
</dbReference>
<protein>
    <submittedName>
        <fullName evidence="2">DUF4376 domain-containing protein</fullName>
    </submittedName>
</protein>
<evidence type="ECO:0000313" key="2">
    <source>
        <dbReference type="EMBL" id="QHL90706.1"/>
    </source>
</evidence>
<name>A0A7Z2S7V3_9SPHN</name>
<sequence length="179" mass="19128">MAGHHEGRPSMIVMRHRASGALAVVTGLGGHGEPVWEQIGPLPAWVPADLAMVAADGTITADLDAARARRWAAIKAERERRLRVAPTSGGPLDVDETGRSNILGMMQALELLGPGVEEPIVWKRADNVLGHYTRQQFKSVALEALAHIQAVYAVSFALEAAINAATSLTEIEEVAWPDA</sequence>
<dbReference type="RefSeq" id="WP_160592633.1">
    <property type="nucleotide sequence ID" value="NZ_CP047895.1"/>
</dbReference>
<dbReference type="AlphaFoldDB" id="A0A7Z2S7V3"/>
<dbReference type="Proteomes" id="UP000464468">
    <property type="component" value="Chromosome"/>
</dbReference>
<evidence type="ECO:0000313" key="3">
    <source>
        <dbReference type="Proteomes" id="UP000464468"/>
    </source>
</evidence>
<dbReference type="KEGG" id="schy:GVO57_07480"/>
<feature type="domain" description="DUF4376" evidence="1">
    <location>
        <begin position="65"/>
        <end position="169"/>
    </location>
</feature>
<gene>
    <name evidence="2" type="ORF">GVO57_07480</name>
</gene>
<reference evidence="2 3" key="1">
    <citation type="submission" date="2020-01" db="EMBL/GenBank/DDBJ databases">
        <title>Sphingomonas sp. C33 whole genome sequece.</title>
        <authorList>
            <person name="Park C."/>
        </authorList>
    </citation>
    <scope>NUCLEOTIDE SEQUENCE [LARGE SCALE GENOMIC DNA]</scope>
    <source>
        <strain evidence="2 3">C33</strain>
    </source>
</reference>
<accession>A0A7Z2S7V3</accession>
<evidence type="ECO:0000259" key="1">
    <source>
        <dbReference type="Pfam" id="PF14301"/>
    </source>
</evidence>
<organism evidence="2 3">
    <name type="scientific">Sphingomonas changnyeongensis</name>
    <dbReference type="NCBI Taxonomy" id="2698679"/>
    <lineage>
        <taxon>Bacteria</taxon>
        <taxon>Pseudomonadati</taxon>
        <taxon>Pseudomonadota</taxon>
        <taxon>Alphaproteobacteria</taxon>
        <taxon>Sphingomonadales</taxon>
        <taxon>Sphingomonadaceae</taxon>
        <taxon>Sphingomonas</taxon>
    </lineage>
</organism>